<feature type="non-terminal residue" evidence="1">
    <location>
        <position position="1"/>
    </location>
</feature>
<organism evidence="1 2">
    <name type="scientific">Acromyrmex insinuator</name>
    <dbReference type="NCBI Taxonomy" id="230686"/>
    <lineage>
        <taxon>Eukaryota</taxon>
        <taxon>Metazoa</taxon>
        <taxon>Ecdysozoa</taxon>
        <taxon>Arthropoda</taxon>
        <taxon>Hexapoda</taxon>
        <taxon>Insecta</taxon>
        <taxon>Pterygota</taxon>
        <taxon>Neoptera</taxon>
        <taxon>Endopterygota</taxon>
        <taxon>Hymenoptera</taxon>
        <taxon>Apocrita</taxon>
        <taxon>Aculeata</taxon>
        <taxon>Formicoidea</taxon>
        <taxon>Formicidae</taxon>
        <taxon>Myrmicinae</taxon>
        <taxon>Acromyrmex</taxon>
    </lineage>
</organism>
<proteinExistence type="predicted"/>
<dbReference type="GO" id="GO:0097191">
    <property type="term" value="P:extrinsic apoptotic signaling pathway"/>
    <property type="evidence" value="ECO:0007669"/>
    <property type="project" value="TreeGrafter"/>
</dbReference>
<dbReference type="EMBL" id="JAANHZ010000049">
    <property type="protein sequence ID" value="KAG5316564.1"/>
    <property type="molecule type" value="Genomic_DNA"/>
</dbReference>
<dbReference type="PANTHER" id="PTHR14365:SF1">
    <property type="entry name" value="APOPTOSIS REGULATORY PROTEIN SIVA"/>
    <property type="match status" value="1"/>
</dbReference>
<protein>
    <submittedName>
        <fullName evidence="1">SIVA protein</fullName>
    </submittedName>
</protein>
<keyword evidence="2" id="KW-1185">Reference proteome</keyword>
<evidence type="ECO:0000313" key="2">
    <source>
        <dbReference type="Proteomes" id="UP000667349"/>
    </source>
</evidence>
<dbReference type="Pfam" id="PF05458">
    <property type="entry name" value="Siva"/>
    <property type="match status" value="1"/>
</dbReference>
<dbReference type="GO" id="GO:0005175">
    <property type="term" value="F:CD27 receptor binding"/>
    <property type="evidence" value="ECO:0007669"/>
    <property type="project" value="TreeGrafter"/>
</dbReference>
<sequence length="194" mass="21732">MPKRTCPFEGDCHLLPQMKMHVGEKQVDNGISSDQRMRDVYSRTLNLLKAGAKTLSHKLNTSGPMDSLDLPSPQCPSPCKFKSISNMKQMLLTDKLQLKTSNKVVNVGCGIILALGPSYMACHCLFFFQDIRVDLCGCYRLIDRSIVSACYYCDQALCSSCQSMCANCSELFCQNCSLPVYNCDEQIMCLNCYR</sequence>
<feature type="non-terminal residue" evidence="1">
    <location>
        <position position="194"/>
    </location>
</feature>
<dbReference type="InterPro" id="IPR022773">
    <property type="entry name" value="Siva"/>
</dbReference>
<dbReference type="Proteomes" id="UP000667349">
    <property type="component" value="Unassembled WGS sequence"/>
</dbReference>
<accession>A0A836EM46</accession>
<comment type="caution">
    <text evidence="1">The sequence shown here is derived from an EMBL/GenBank/DDBJ whole genome shotgun (WGS) entry which is preliminary data.</text>
</comment>
<reference evidence="1" key="1">
    <citation type="submission" date="2020-02" db="EMBL/GenBank/DDBJ databases">
        <title>Relaxed selection underlies rapid genomic changes in the transitions from sociality to social parasitism in ants.</title>
        <authorList>
            <person name="Bi X."/>
        </authorList>
    </citation>
    <scope>NUCLEOTIDE SEQUENCE</scope>
    <source>
        <strain evidence="1">BGI-DK2013a</strain>
        <tissue evidence="1">Whole body</tissue>
    </source>
</reference>
<name>A0A836EM46_9HYME</name>
<evidence type="ECO:0000313" key="1">
    <source>
        <dbReference type="EMBL" id="KAG5316564.1"/>
    </source>
</evidence>
<dbReference type="PANTHER" id="PTHR14365">
    <property type="entry name" value="APOPTOSIS REGULATORY PROTEIN SIVA"/>
    <property type="match status" value="1"/>
</dbReference>
<dbReference type="AlphaFoldDB" id="A0A836EM46"/>
<gene>
    <name evidence="1" type="primary">Siva1</name>
    <name evidence="1" type="ORF">G6Z75_0002146</name>
</gene>